<dbReference type="OrthoDB" id="2721053at2"/>
<gene>
    <name evidence="1" type="ORF">OSO01_32360</name>
</gene>
<evidence type="ECO:0000313" key="2">
    <source>
        <dbReference type="Proteomes" id="UP000321558"/>
    </source>
</evidence>
<evidence type="ECO:0000313" key="1">
    <source>
        <dbReference type="EMBL" id="GEN88497.1"/>
    </source>
</evidence>
<name>A0A511ZM34_9BACI</name>
<dbReference type="AlphaFoldDB" id="A0A511ZM34"/>
<reference evidence="1 2" key="1">
    <citation type="submission" date="2019-07" db="EMBL/GenBank/DDBJ databases">
        <title>Whole genome shotgun sequence of Oceanobacillus sojae NBRC 105379.</title>
        <authorList>
            <person name="Hosoyama A."/>
            <person name="Uohara A."/>
            <person name="Ohji S."/>
            <person name="Ichikawa N."/>
        </authorList>
    </citation>
    <scope>NUCLEOTIDE SEQUENCE [LARGE SCALE GENOMIC DNA]</scope>
    <source>
        <strain evidence="1 2">NBRC 105379</strain>
    </source>
</reference>
<accession>A0A511ZM34</accession>
<organism evidence="1 2">
    <name type="scientific">Oceanobacillus sojae</name>
    <dbReference type="NCBI Taxonomy" id="582851"/>
    <lineage>
        <taxon>Bacteria</taxon>
        <taxon>Bacillati</taxon>
        <taxon>Bacillota</taxon>
        <taxon>Bacilli</taxon>
        <taxon>Bacillales</taxon>
        <taxon>Bacillaceae</taxon>
        <taxon>Oceanobacillus</taxon>
    </lineage>
</organism>
<dbReference type="RefSeq" id="WP_147211447.1">
    <property type="nucleotide sequence ID" value="NZ_BJYM01000014.1"/>
</dbReference>
<dbReference type="EMBL" id="BJYM01000014">
    <property type="protein sequence ID" value="GEN88497.1"/>
    <property type="molecule type" value="Genomic_DNA"/>
</dbReference>
<keyword evidence="2" id="KW-1185">Reference proteome</keyword>
<proteinExistence type="predicted"/>
<comment type="caution">
    <text evidence="1">The sequence shown here is derived from an EMBL/GenBank/DDBJ whole genome shotgun (WGS) entry which is preliminary data.</text>
</comment>
<dbReference type="Proteomes" id="UP000321558">
    <property type="component" value="Unassembled WGS sequence"/>
</dbReference>
<dbReference type="STRING" id="582851.GCA_900162665_04539"/>
<sequence length="77" mass="8743">MSSKAYKAGIVATTVVGAALGWTAGAYVKKKRSLEENPSLLTRLRDFEQRLYHDGFQKSTELQEIRQEVENRIAEEK</sequence>
<protein>
    <submittedName>
        <fullName evidence="1">Uncharacterized protein</fullName>
    </submittedName>
</protein>